<dbReference type="InterPro" id="IPR017932">
    <property type="entry name" value="GATase_2_dom"/>
</dbReference>
<keyword evidence="3" id="KW-0067">ATP-binding</keyword>
<evidence type="ECO:0000256" key="2">
    <source>
        <dbReference type="ARBA" id="ARBA00022741"/>
    </source>
</evidence>
<dbReference type="Gene3D" id="3.60.20.10">
    <property type="entry name" value="Glutamine Phosphoribosylpyrophosphate, subunit 1, domain 1"/>
    <property type="match status" value="1"/>
</dbReference>
<dbReference type="GO" id="GO:0005524">
    <property type="term" value="F:ATP binding"/>
    <property type="evidence" value="ECO:0007669"/>
    <property type="project" value="UniProtKB-KW"/>
</dbReference>
<dbReference type="GO" id="GO:0005829">
    <property type="term" value="C:cytosol"/>
    <property type="evidence" value="ECO:0007669"/>
    <property type="project" value="TreeGrafter"/>
</dbReference>
<dbReference type="GO" id="GO:0004066">
    <property type="term" value="F:asparagine synthase (glutamine-hydrolyzing) activity"/>
    <property type="evidence" value="ECO:0007669"/>
    <property type="project" value="TreeGrafter"/>
</dbReference>
<protein>
    <recommendedName>
        <fullName evidence="4">Glutamine amidotransferase type-2 domain-containing protein</fullName>
    </recommendedName>
</protein>
<evidence type="ECO:0000256" key="3">
    <source>
        <dbReference type="ARBA" id="ARBA00022840"/>
    </source>
</evidence>
<evidence type="ECO:0000259" key="4">
    <source>
        <dbReference type="PROSITE" id="PS51278"/>
    </source>
</evidence>
<dbReference type="PANTHER" id="PTHR11772:SF48">
    <property type="entry name" value="ASPARAGINE SYNTHETASE [GLUTAMINE-HYDROLYZING] 1"/>
    <property type="match status" value="1"/>
</dbReference>
<keyword evidence="2" id="KW-0547">Nucleotide-binding</keyword>
<evidence type="ECO:0000313" key="5">
    <source>
        <dbReference type="EMBL" id="KAK9121748.1"/>
    </source>
</evidence>
<dbReference type="InterPro" id="IPR029055">
    <property type="entry name" value="Ntn_hydrolases_N"/>
</dbReference>
<dbReference type="PANTHER" id="PTHR11772">
    <property type="entry name" value="ASPARAGINE SYNTHETASE"/>
    <property type="match status" value="1"/>
</dbReference>
<dbReference type="GO" id="GO:0006529">
    <property type="term" value="P:asparagine biosynthetic process"/>
    <property type="evidence" value="ECO:0007669"/>
    <property type="project" value="TreeGrafter"/>
</dbReference>
<name>A0AAP0NWM4_9MAGN</name>
<organism evidence="5 6">
    <name type="scientific">Stephania yunnanensis</name>
    <dbReference type="NCBI Taxonomy" id="152371"/>
    <lineage>
        <taxon>Eukaryota</taxon>
        <taxon>Viridiplantae</taxon>
        <taxon>Streptophyta</taxon>
        <taxon>Embryophyta</taxon>
        <taxon>Tracheophyta</taxon>
        <taxon>Spermatophyta</taxon>
        <taxon>Magnoliopsida</taxon>
        <taxon>Ranunculales</taxon>
        <taxon>Menispermaceae</taxon>
        <taxon>Menispermoideae</taxon>
        <taxon>Cissampelideae</taxon>
        <taxon>Stephania</taxon>
    </lineage>
</organism>
<keyword evidence="6" id="KW-1185">Reference proteome</keyword>
<dbReference type="AlphaFoldDB" id="A0AAP0NWM4"/>
<gene>
    <name evidence="5" type="ORF">Syun_019365</name>
</gene>
<reference evidence="5 6" key="1">
    <citation type="submission" date="2024-01" db="EMBL/GenBank/DDBJ databases">
        <title>Genome assemblies of Stephania.</title>
        <authorList>
            <person name="Yang L."/>
        </authorList>
    </citation>
    <scope>NUCLEOTIDE SEQUENCE [LARGE SCALE GENOMIC DNA]</scope>
    <source>
        <strain evidence="5">YNDBR</strain>
        <tissue evidence="5">Leaf</tissue>
    </source>
</reference>
<evidence type="ECO:0000256" key="1">
    <source>
        <dbReference type="ARBA" id="ARBA00005187"/>
    </source>
</evidence>
<comment type="caution">
    <text evidence="5">The sequence shown here is derived from an EMBL/GenBank/DDBJ whole genome shotgun (WGS) entry which is preliminary data.</text>
</comment>
<dbReference type="Proteomes" id="UP001420932">
    <property type="component" value="Unassembled WGS sequence"/>
</dbReference>
<dbReference type="PROSITE" id="PS51278">
    <property type="entry name" value="GATASE_TYPE_2"/>
    <property type="match status" value="1"/>
</dbReference>
<feature type="domain" description="Glutamine amidotransferase type-2" evidence="4">
    <location>
        <begin position="1"/>
        <end position="221"/>
    </location>
</feature>
<dbReference type="SUPFAM" id="SSF56235">
    <property type="entry name" value="N-terminal nucleophile aminohydrolases (Ntn hydrolases)"/>
    <property type="match status" value="1"/>
</dbReference>
<dbReference type="InterPro" id="IPR050795">
    <property type="entry name" value="Asn_Synthetase"/>
</dbReference>
<evidence type="ECO:0000313" key="6">
    <source>
        <dbReference type="Proteomes" id="UP001420932"/>
    </source>
</evidence>
<comment type="pathway">
    <text evidence="1">Amino-acid biosynthesis; L-asparagine biosynthesis; L-asparagine from L-aspartate (L-Gln route): step 1/1.</text>
</comment>
<proteinExistence type="predicted"/>
<dbReference type="EMBL" id="JBBNAF010000008">
    <property type="protein sequence ID" value="KAK9121748.1"/>
    <property type="molecule type" value="Genomic_DNA"/>
</dbReference>
<sequence length="235" mass="26163">MRVSILAGSGRSSKGTGGEEGVVYCFERALEVGRSVALEGEFPVGIVKVTSEVVEGNKFPYPTLLSGICPMPGERESSYRYVAAIEVAQAVGSAVAVCQRLEPPQKPPRVNGEIYNHEALRKSLFHHEFRADSDCDVIAHLYEEYGEGFVDMLDRMFSFVLLDTWDNSFLVARDAIGITSLYIGWGLDGSIWILSEIKGLNDDCEHFEFFPPGHLYSSKQGGFRRWSDHLDGCRR</sequence>
<dbReference type="Pfam" id="PF13537">
    <property type="entry name" value="GATase_7"/>
    <property type="match status" value="1"/>
</dbReference>
<accession>A0AAP0NWM4</accession>